<feature type="domain" description="DUF8055" evidence="2">
    <location>
        <begin position="3"/>
        <end position="114"/>
    </location>
</feature>
<dbReference type="OrthoDB" id="339304at2157"/>
<accession>A0A1G9U1Z2</accession>
<reference evidence="3 4" key="1">
    <citation type="submission" date="2016-10" db="EMBL/GenBank/DDBJ databases">
        <authorList>
            <person name="de Groot N.N."/>
        </authorList>
    </citation>
    <scope>NUCLEOTIDE SEQUENCE [LARGE SCALE GENOMIC DNA]</scope>
    <source>
        <strain evidence="4">EB21,IBRC-M 10013,KCTC 4048</strain>
    </source>
</reference>
<sequence length="116" mass="12886">MSVAARIDELEREVARERDGFEPPADPDSRATEYVREGVGPAVVLFADCRTGGPDLPSAERERLEAVFNEWLELYALCYGVEMDCSFAIRTGAEVLVDTHSARDVAQLLTTVPDRR</sequence>
<dbReference type="STRING" id="996166.SAMN05192554_103244"/>
<dbReference type="EMBL" id="FNIA01000003">
    <property type="protein sequence ID" value="SDM53565.1"/>
    <property type="molecule type" value="Genomic_DNA"/>
</dbReference>
<dbReference type="Proteomes" id="UP000199370">
    <property type="component" value="Unassembled WGS sequence"/>
</dbReference>
<keyword evidence="4" id="KW-1185">Reference proteome</keyword>
<dbReference type="Pfam" id="PF26240">
    <property type="entry name" value="DUF8055"/>
    <property type="match status" value="1"/>
</dbReference>
<feature type="region of interest" description="Disordered" evidence="1">
    <location>
        <begin position="1"/>
        <end position="32"/>
    </location>
</feature>
<dbReference type="RefSeq" id="WP_089731737.1">
    <property type="nucleotide sequence ID" value="NZ_FNIA01000003.1"/>
</dbReference>
<evidence type="ECO:0000256" key="1">
    <source>
        <dbReference type="SAM" id="MobiDB-lite"/>
    </source>
</evidence>
<organism evidence="3 4">
    <name type="scientific">Haloarchaeobius iranensis</name>
    <dbReference type="NCBI Taxonomy" id="996166"/>
    <lineage>
        <taxon>Archaea</taxon>
        <taxon>Methanobacteriati</taxon>
        <taxon>Methanobacteriota</taxon>
        <taxon>Stenosarchaea group</taxon>
        <taxon>Halobacteria</taxon>
        <taxon>Halobacteriales</taxon>
        <taxon>Halorubellaceae</taxon>
        <taxon>Haloarchaeobius</taxon>
    </lineage>
</organism>
<evidence type="ECO:0000313" key="4">
    <source>
        <dbReference type="Proteomes" id="UP000199370"/>
    </source>
</evidence>
<gene>
    <name evidence="3" type="ORF">SAMN05192554_103244</name>
</gene>
<protein>
    <recommendedName>
        <fullName evidence="2">DUF8055 domain-containing protein</fullName>
    </recommendedName>
</protein>
<name>A0A1G9U1Z2_9EURY</name>
<evidence type="ECO:0000313" key="3">
    <source>
        <dbReference type="EMBL" id="SDM53565.1"/>
    </source>
</evidence>
<dbReference type="InterPro" id="IPR058368">
    <property type="entry name" value="DUF8055"/>
</dbReference>
<proteinExistence type="predicted"/>
<dbReference type="AlphaFoldDB" id="A0A1G9U1Z2"/>
<evidence type="ECO:0000259" key="2">
    <source>
        <dbReference type="Pfam" id="PF26240"/>
    </source>
</evidence>